<dbReference type="Pfam" id="PF01486">
    <property type="entry name" value="K-box"/>
    <property type="match status" value="1"/>
</dbReference>
<organism evidence="2">
    <name type="scientific">Sesamum angustifolium</name>
    <dbReference type="NCBI Taxonomy" id="2727405"/>
    <lineage>
        <taxon>Eukaryota</taxon>
        <taxon>Viridiplantae</taxon>
        <taxon>Streptophyta</taxon>
        <taxon>Embryophyta</taxon>
        <taxon>Tracheophyta</taxon>
        <taxon>Spermatophyta</taxon>
        <taxon>Magnoliopsida</taxon>
        <taxon>eudicotyledons</taxon>
        <taxon>Gunneridae</taxon>
        <taxon>Pentapetalae</taxon>
        <taxon>asterids</taxon>
        <taxon>lamiids</taxon>
        <taxon>Lamiales</taxon>
        <taxon>Pedaliaceae</taxon>
        <taxon>Sesamum</taxon>
    </lineage>
</organism>
<dbReference type="PROSITE" id="PS51297">
    <property type="entry name" value="K_BOX"/>
    <property type="match status" value="1"/>
</dbReference>
<accession>A0AAW2Q987</accession>
<sequence>MSISFVCCNFLDLYLDMLMLSTMVRILCKKCSRLKGVDPAEHLFSLTEILQQYQNCVAMGPDAQTAVHGTRVRFTSSCNPTVQLGHMNGHGTLAHEISRTKQNVSHIATSMHGRSEIQICRELGETCVDNLTVTDLVHLEKQLEDALIQIRATKTHLLLDSISTLHEKEKMLAEEKRHLEEKIAGSKADGRTNKMIMDLNVIADSQMTE</sequence>
<reference evidence="2" key="2">
    <citation type="journal article" date="2024" name="Plant">
        <title>Genomic evolution and insights into agronomic trait innovations of Sesamum species.</title>
        <authorList>
            <person name="Miao H."/>
            <person name="Wang L."/>
            <person name="Qu L."/>
            <person name="Liu H."/>
            <person name="Sun Y."/>
            <person name="Le M."/>
            <person name="Wang Q."/>
            <person name="Wei S."/>
            <person name="Zheng Y."/>
            <person name="Lin W."/>
            <person name="Duan Y."/>
            <person name="Cao H."/>
            <person name="Xiong S."/>
            <person name="Wang X."/>
            <person name="Wei L."/>
            <person name="Li C."/>
            <person name="Ma Q."/>
            <person name="Ju M."/>
            <person name="Zhao R."/>
            <person name="Li G."/>
            <person name="Mu C."/>
            <person name="Tian Q."/>
            <person name="Mei H."/>
            <person name="Zhang T."/>
            <person name="Gao T."/>
            <person name="Zhang H."/>
        </authorList>
    </citation>
    <scope>NUCLEOTIDE SEQUENCE</scope>
    <source>
        <strain evidence="2">G01</strain>
    </source>
</reference>
<dbReference type="EMBL" id="JACGWK010000003">
    <property type="protein sequence ID" value="KAL0364339.1"/>
    <property type="molecule type" value="Genomic_DNA"/>
</dbReference>
<name>A0AAW2Q987_9LAMI</name>
<evidence type="ECO:0000313" key="2">
    <source>
        <dbReference type="EMBL" id="KAL0364339.1"/>
    </source>
</evidence>
<dbReference type="GO" id="GO:0005634">
    <property type="term" value="C:nucleus"/>
    <property type="evidence" value="ECO:0007669"/>
    <property type="project" value="InterPro"/>
</dbReference>
<feature type="domain" description="K-box" evidence="1">
    <location>
        <begin position="90"/>
        <end position="189"/>
    </location>
</feature>
<dbReference type="InterPro" id="IPR002487">
    <property type="entry name" value="TF_Kbox"/>
</dbReference>
<gene>
    <name evidence="2" type="ORF">Sangu_0531500</name>
</gene>
<dbReference type="AlphaFoldDB" id="A0AAW2Q987"/>
<protein>
    <recommendedName>
        <fullName evidence="1">K-box domain-containing protein</fullName>
    </recommendedName>
</protein>
<reference evidence="2" key="1">
    <citation type="submission" date="2020-06" db="EMBL/GenBank/DDBJ databases">
        <authorList>
            <person name="Li T."/>
            <person name="Hu X."/>
            <person name="Zhang T."/>
            <person name="Song X."/>
            <person name="Zhang H."/>
            <person name="Dai N."/>
            <person name="Sheng W."/>
            <person name="Hou X."/>
            <person name="Wei L."/>
        </authorList>
    </citation>
    <scope>NUCLEOTIDE SEQUENCE</scope>
    <source>
        <strain evidence="2">G01</strain>
        <tissue evidence="2">Leaf</tissue>
    </source>
</reference>
<comment type="caution">
    <text evidence="2">The sequence shown here is derived from an EMBL/GenBank/DDBJ whole genome shotgun (WGS) entry which is preliminary data.</text>
</comment>
<dbReference type="GO" id="GO:0003700">
    <property type="term" value="F:DNA-binding transcription factor activity"/>
    <property type="evidence" value="ECO:0007669"/>
    <property type="project" value="InterPro"/>
</dbReference>
<proteinExistence type="predicted"/>
<evidence type="ECO:0000259" key="1">
    <source>
        <dbReference type="PROSITE" id="PS51297"/>
    </source>
</evidence>